<dbReference type="Proteomes" id="UP000305238">
    <property type="component" value="Unassembled WGS sequence"/>
</dbReference>
<name>A0A5S4H2U8_9ACTN</name>
<dbReference type="PANTHER" id="PTHR23088:SF27">
    <property type="entry name" value="DEAMINATED GLUTATHIONE AMIDASE"/>
    <property type="match status" value="1"/>
</dbReference>
<feature type="domain" description="CN hydrolase" evidence="3">
    <location>
        <begin position="2"/>
        <end position="260"/>
    </location>
</feature>
<feature type="region of interest" description="Disordered" evidence="2">
    <location>
        <begin position="87"/>
        <end position="106"/>
    </location>
</feature>
<sequence>MVQVAVAQFAPGVNKDENLAAIGGLAAEAAGRGAKVVVFPEFAMFTAPKLDGRFVDSAEPLDGPFTTGLGALARRYGVHLVAGVNERLDDPGRPPVPAHRESTDELRPAPRFSNTLVAVGPGGDVVAEYRKLHLYDAFGYEESALVRPGDIGEPETFAVDGVTFGMQTCYDVRFPEVTRRIVDAGADVLALPAAWVPGPLKEDHWRTLVRARAIENTVYVAAAGQCAPMGAGNSMIADPMGVVAAGLGEDPGVVSGEVSAERIAAVRAKNPALALRRFTVVQAG</sequence>
<comment type="similarity">
    <text evidence="1">Belongs to the carbon-nitrogen hydrolase superfamily. NIT1/NIT2 family.</text>
</comment>
<proteinExistence type="inferred from homology"/>
<keyword evidence="4" id="KW-0378">Hydrolase</keyword>
<evidence type="ECO:0000259" key="3">
    <source>
        <dbReference type="PROSITE" id="PS50263"/>
    </source>
</evidence>
<dbReference type="Gene3D" id="3.60.110.10">
    <property type="entry name" value="Carbon-nitrogen hydrolase"/>
    <property type="match status" value="1"/>
</dbReference>
<dbReference type="PROSITE" id="PS50263">
    <property type="entry name" value="CN_HYDROLASE"/>
    <property type="match status" value="1"/>
</dbReference>
<keyword evidence="5" id="KW-1185">Reference proteome</keyword>
<accession>A0A5S4H2U8</accession>
<dbReference type="OrthoDB" id="9811121at2"/>
<dbReference type="PANTHER" id="PTHR23088">
    <property type="entry name" value="NITRILASE-RELATED"/>
    <property type="match status" value="1"/>
</dbReference>
<dbReference type="SUPFAM" id="SSF56317">
    <property type="entry name" value="Carbon-nitrogen hydrolase"/>
    <property type="match status" value="1"/>
</dbReference>
<dbReference type="InterPro" id="IPR001110">
    <property type="entry name" value="UPF0012_CS"/>
</dbReference>
<gene>
    <name evidence="4" type="ORF">ETD96_14430</name>
</gene>
<dbReference type="Pfam" id="PF00795">
    <property type="entry name" value="CN_hydrolase"/>
    <property type="match status" value="1"/>
</dbReference>
<evidence type="ECO:0000256" key="2">
    <source>
        <dbReference type="SAM" id="MobiDB-lite"/>
    </source>
</evidence>
<comment type="caution">
    <text evidence="4">The sequence shown here is derived from an EMBL/GenBank/DDBJ whole genome shotgun (WGS) entry which is preliminary data.</text>
</comment>
<dbReference type="AlphaFoldDB" id="A0A5S4H2U8"/>
<dbReference type="InterPro" id="IPR036526">
    <property type="entry name" value="C-N_Hydrolase_sf"/>
</dbReference>
<evidence type="ECO:0000256" key="1">
    <source>
        <dbReference type="ARBA" id="ARBA00010613"/>
    </source>
</evidence>
<dbReference type="PROSITE" id="PS01227">
    <property type="entry name" value="UPF0012"/>
    <property type="match status" value="1"/>
</dbReference>
<dbReference type="InterPro" id="IPR003010">
    <property type="entry name" value="C-N_Hydrolase"/>
</dbReference>
<evidence type="ECO:0000313" key="4">
    <source>
        <dbReference type="EMBL" id="TMR39467.1"/>
    </source>
</evidence>
<dbReference type="RefSeq" id="WP_138636849.1">
    <property type="nucleotide sequence ID" value="NZ_VCKZ01000086.1"/>
</dbReference>
<reference evidence="4 5" key="1">
    <citation type="submission" date="2019-05" db="EMBL/GenBank/DDBJ databases">
        <title>Draft genome sequence of Actinomadura geliboluensis A8036.</title>
        <authorList>
            <person name="Saricaoglu S."/>
            <person name="Isik K."/>
        </authorList>
    </citation>
    <scope>NUCLEOTIDE SEQUENCE [LARGE SCALE GENOMIC DNA]</scope>
    <source>
        <strain evidence="4 5">A8036</strain>
    </source>
</reference>
<organism evidence="4 5">
    <name type="scientific">Actinomadura geliboluensis</name>
    <dbReference type="NCBI Taxonomy" id="882440"/>
    <lineage>
        <taxon>Bacteria</taxon>
        <taxon>Bacillati</taxon>
        <taxon>Actinomycetota</taxon>
        <taxon>Actinomycetes</taxon>
        <taxon>Streptosporangiales</taxon>
        <taxon>Thermomonosporaceae</taxon>
        <taxon>Actinomadura</taxon>
    </lineage>
</organism>
<dbReference type="GO" id="GO:0016787">
    <property type="term" value="F:hydrolase activity"/>
    <property type="evidence" value="ECO:0007669"/>
    <property type="project" value="UniProtKB-KW"/>
</dbReference>
<protein>
    <submittedName>
        <fullName evidence="4">Carbon-nitrogen hydrolase family protein</fullName>
    </submittedName>
</protein>
<dbReference type="CDD" id="cd07581">
    <property type="entry name" value="nitrilase_3"/>
    <property type="match status" value="1"/>
</dbReference>
<dbReference type="EMBL" id="VCKZ01000086">
    <property type="protein sequence ID" value="TMR39467.1"/>
    <property type="molecule type" value="Genomic_DNA"/>
</dbReference>
<evidence type="ECO:0000313" key="5">
    <source>
        <dbReference type="Proteomes" id="UP000305238"/>
    </source>
</evidence>